<dbReference type="InterPro" id="IPR023393">
    <property type="entry name" value="START-like_dom_sf"/>
</dbReference>
<organism evidence="2 3">
    <name type="scientific">Maribellus luteus</name>
    <dbReference type="NCBI Taxonomy" id="2305463"/>
    <lineage>
        <taxon>Bacteria</taxon>
        <taxon>Pseudomonadati</taxon>
        <taxon>Bacteroidota</taxon>
        <taxon>Bacteroidia</taxon>
        <taxon>Marinilabiliales</taxon>
        <taxon>Prolixibacteraceae</taxon>
        <taxon>Maribellus</taxon>
    </lineage>
</organism>
<dbReference type="AlphaFoldDB" id="A0A399T4R2"/>
<evidence type="ECO:0008006" key="4">
    <source>
        <dbReference type="Google" id="ProtNLM"/>
    </source>
</evidence>
<dbReference type="OrthoDB" id="625683at2"/>
<proteinExistence type="predicted"/>
<protein>
    <recommendedName>
        <fullName evidence="4">START domain-containing protein</fullName>
    </recommendedName>
</protein>
<gene>
    <name evidence="2" type="ORF">D1614_03205</name>
</gene>
<accession>A0A399T4R2</accession>
<dbReference type="Proteomes" id="UP000265926">
    <property type="component" value="Unassembled WGS sequence"/>
</dbReference>
<keyword evidence="1" id="KW-0732">Signal</keyword>
<dbReference type="Gene3D" id="3.30.530.20">
    <property type="match status" value="1"/>
</dbReference>
<keyword evidence="3" id="KW-1185">Reference proteome</keyword>
<dbReference type="EMBL" id="QWGR01000002">
    <property type="protein sequence ID" value="RIJ49762.1"/>
    <property type="molecule type" value="Genomic_DNA"/>
</dbReference>
<comment type="caution">
    <text evidence="2">The sequence shown here is derived from an EMBL/GenBank/DDBJ whole genome shotgun (WGS) entry which is preliminary data.</text>
</comment>
<name>A0A399T4R2_9BACT</name>
<dbReference type="RefSeq" id="WP_119436451.1">
    <property type="nucleotide sequence ID" value="NZ_QWGR01000002.1"/>
</dbReference>
<sequence>MLKRKIILLTACFLLLIDGFVQAKEPAEKNKSAWELARKAEGVSLYYRWLTTDSMKIREMRALFQINAGVSKILPLFSCAENYGAWAVGVKECKIETFSDSNWVTYSRMNYPWPFKQQDLVARHLVSRVDSETVISISAEPAFFAEKEGIERMENYWGEWTFSSLNDQATSVDYRMISYTKPLFPRFMQDPVIQKLFIESCTELKQLAEKQ</sequence>
<feature type="chain" id="PRO_5017211672" description="START domain-containing protein" evidence="1">
    <location>
        <begin position="24"/>
        <end position="211"/>
    </location>
</feature>
<feature type="signal peptide" evidence="1">
    <location>
        <begin position="1"/>
        <end position="23"/>
    </location>
</feature>
<reference evidence="2 3" key="1">
    <citation type="submission" date="2018-08" db="EMBL/GenBank/DDBJ databases">
        <title>Pallidiluteibacterium maritimus gen. nov., sp. nov., isolated from coastal sediment.</title>
        <authorList>
            <person name="Zhou L.Y."/>
        </authorList>
    </citation>
    <scope>NUCLEOTIDE SEQUENCE [LARGE SCALE GENOMIC DNA]</scope>
    <source>
        <strain evidence="2 3">XSD2</strain>
    </source>
</reference>
<dbReference type="SUPFAM" id="SSF55961">
    <property type="entry name" value="Bet v1-like"/>
    <property type="match status" value="1"/>
</dbReference>
<evidence type="ECO:0000256" key="1">
    <source>
        <dbReference type="SAM" id="SignalP"/>
    </source>
</evidence>
<evidence type="ECO:0000313" key="2">
    <source>
        <dbReference type="EMBL" id="RIJ49762.1"/>
    </source>
</evidence>
<evidence type="ECO:0000313" key="3">
    <source>
        <dbReference type="Proteomes" id="UP000265926"/>
    </source>
</evidence>